<reference evidence="3" key="1">
    <citation type="journal article" date="2019" name="Nat. Commun.">
        <title>Genome-wide association mapping of date palm fruit traits.</title>
        <authorList>
            <person name="Hazzouri K.M."/>
            <person name="Gros-Balthazard M."/>
            <person name="Flowers J.M."/>
            <person name="Copetti D."/>
            <person name="Lemansour A."/>
            <person name="Lebrun M."/>
            <person name="Masmoudi K."/>
            <person name="Ferrand S."/>
            <person name="Dhar M.I."/>
            <person name="Fresquez Z.A."/>
            <person name="Rosas U."/>
            <person name="Zhang J."/>
            <person name="Talag J."/>
            <person name="Lee S."/>
            <person name="Kudrna D."/>
            <person name="Powell R.F."/>
            <person name="Leitch I.J."/>
            <person name="Krueger R.R."/>
            <person name="Wing R.A."/>
            <person name="Amiri K.M.A."/>
            <person name="Purugganan M.D."/>
        </authorList>
    </citation>
    <scope>NUCLEOTIDE SEQUENCE [LARGE SCALE GENOMIC DNA]</scope>
    <source>
        <strain evidence="3">cv. Khalas</strain>
    </source>
</reference>
<dbReference type="InterPro" id="IPR021864">
    <property type="entry name" value="DUF3475"/>
</dbReference>
<gene>
    <name evidence="4" type="primary">LOC103704140</name>
</gene>
<dbReference type="GeneID" id="103704140"/>
<dbReference type="PANTHER" id="PTHR31371">
    <property type="entry name" value="BNAC09G50660D PROTEIN"/>
    <property type="match status" value="1"/>
</dbReference>
<dbReference type="PANTHER" id="PTHR31371:SF13">
    <property type="entry name" value="OS05G0457600 PROTEIN"/>
    <property type="match status" value="1"/>
</dbReference>
<accession>A0A8B7BUE4</accession>
<protein>
    <submittedName>
        <fullName evidence="4">Protein PSK SIMULATOR 3-like</fullName>
    </submittedName>
</protein>
<dbReference type="GO" id="GO:0045927">
    <property type="term" value="P:positive regulation of growth"/>
    <property type="evidence" value="ECO:0007669"/>
    <property type="project" value="InterPro"/>
</dbReference>
<evidence type="ECO:0000313" key="3">
    <source>
        <dbReference type="Proteomes" id="UP000228380"/>
    </source>
</evidence>
<feature type="domain" description="DUF3475" evidence="2">
    <location>
        <begin position="34"/>
        <end position="89"/>
    </location>
</feature>
<keyword evidence="3" id="KW-1185">Reference proteome</keyword>
<sequence length="477" mass="53190">MVVPKPWRNGPDRECLDLRLDEPAGGGKAPGIGILAFEAAGAMCSLVSLHRSLSDPEILKLRSETMRSRGVAYLNSTDQALLLRLACAEFVADLDRAAAAASRLASRCQGALAQRFDRVYANLKAGSAYLDRIPVSLKGVEKRMRSMERHVAATARLYEEMQVLGMLESSKRKWDRYSGPIPLQKPSKAESVKLELKSQREKVLRLRKESLWNQSFDKAVRLMLEAVCGVFARICAVFGRFVPTLPPVLVSPSASRASFVPARPKLRLYSRFPAKHSSGPLERPAVEHLIIPNSCPIFRTKESEPKHWSRLLQPAPNTVGGAGLALRYANAIALAEKMLTTRSNSGEPEAGEAAAREELYEMLPAGLRAMVRSKLRACWKERGPMDGRLAQGWKEAVERILAWLGPVASDTIRWHEERHMDWRQRFDPSPRALMLQTLHFSDLEKTEAAIVEVLVGLSCVCWYGEQRRGSLRVSCKT</sequence>
<dbReference type="Pfam" id="PF05003">
    <property type="entry name" value="DUF668"/>
    <property type="match status" value="1"/>
</dbReference>
<proteinExistence type="predicted"/>
<name>A0A8B7BUE4_PHODC</name>
<organism evidence="3 4">
    <name type="scientific">Phoenix dactylifera</name>
    <name type="common">Date palm</name>
    <dbReference type="NCBI Taxonomy" id="42345"/>
    <lineage>
        <taxon>Eukaryota</taxon>
        <taxon>Viridiplantae</taxon>
        <taxon>Streptophyta</taxon>
        <taxon>Embryophyta</taxon>
        <taxon>Tracheophyta</taxon>
        <taxon>Spermatophyta</taxon>
        <taxon>Magnoliopsida</taxon>
        <taxon>Liliopsida</taxon>
        <taxon>Arecaceae</taxon>
        <taxon>Coryphoideae</taxon>
        <taxon>Phoeniceae</taxon>
        <taxon>Phoenix</taxon>
    </lineage>
</organism>
<evidence type="ECO:0000313" key="4">
    <source>
        <dbReference type="RefSeq" id="XP_008785538.2"/>
    </source>
</evidence>
<dbReference type="Proteomes" id="UP000228380">
    <property type="component" value="Chromosome 3"/>
</dbReference>
<evidence type="ECO:0000259" key="2">
    <source>
        <dbReference type="Pfam" id="PF11961"/>
    </source>
</evidence>
<dbReference type="KEGG" id="pda:103704140"/>
<evidence type="ECO:0000259" key="1">
    <source>
        <dbReference type="Pfam" id="PF05003"/>
    </source>
</evidence>
<dbReference type="AlphaFoldDB" id="A0A8B7BUE4"/>
<dbReference type="OrthoDB" id="673374at2759"/>
<dbReference type="RefSeq" id="XP_008785538.2">
    <property type="nucleotide sequence ID" value="XM_008787316.4"/>
</dbReference>
<reference evidence="4" key="2">
    <citation type="submission" date="2025-08" db="UniProtKB">
        <authorList>
            <consortium name="RefSeq"/>
        </authorList>
    </citation>
    <scope>IDENTIFICATION</scope>
    <source>
        <tissue evidence="4">Young leaves</tissue>
    </source>
</reference>
<dbReference type="InterPro" id="IPR007700">
    <property type="entry name" value="DUF668"/>
</dbReference>
<dbReference type="Pfam" id="PF11961">
    <property type="entry name" value="DUF3475"/>
    <property type="match status" value="1"/>
</dbReference>
<feature type="domain" description="DUF668" evidence="1">
    <location>
        <begin position="318"/>
        <end position="413"/>
    </location>
</feature>